<dbReference type="Proteomes" id="UP000694424">
    <property type="component" value="Unplaced"/>
</dbReference>
<sequence>KRLHGSAWSCPPVRFTCAMVNPPNQCFFDWQCSRPKKCCNTFCGKKCISRPVWLGDASGEEACPEALKPQEERAIRRG</sequence>
<dbReference type="AlphaFoldDB" id="A0A8B9P4K7"/>
<dbReference type="Gene3D" id="4.10.75.10">
    <property type="entry name" value="Elafin-like"/>
    <property type="match status" value="1"/>
</dbReference>
<dbReference type="SMART" id="SM00217">
    <property type="entry name" value="WAP"/>
    <property type="match status" value="1"/>
</dbReference>
<dbReference type="PROSITE" id="PS51390">
    <property type="entry name" value="WAP"/>
    <property type="match status" value="1"/>
</dbReference>
<accession>A0A8B9P4K7</accession>
<proteinExistence type="predicted"/>
<dbReference type="FunFam" id="4.10.75.10:FF:000001">
    <property type="entry name" value="Anosmin 1"/>
    <property type="match status" value="1"/>
</dbReference>
<protein>
    <recommendedName>
        <fullName evidence="1">WAP domain-containing protein</fullName>
    </recommendedName>
</protein>
<organism evidence="2 3">
    <name type="scientific">Apteryx owenii</name>
    <name type="common">Little spotted kiwi</name>
    <dbReference type="NCBI Taxonomy" id="8824"/>
    <lineage>
        <taxon>Eukaryota</taxon>
        <taxon>Metazoa</taxon>
        <taxon>Chordata</taxon>
        <taxon>Craniata</taxon>
        <taxon>Vertebrata</taxon>
        <taxon>Euteleostomi</taxon>
        <taxon>Archelosauria</taxon>
        <taxon>Archosauria</taxon>
        <taxon>Dinosauria</taxon>
        <taxon>Saurischia</taxon>
        <taxon>Theropoda</taxon>
        <taxon>Coelurosauria</taxon>
        <taxon>Aves</taxon>
        <taxon>Palaeognathae</taxon>
        <taxon>Apterygiformes</taxon>
        <taxon>Apterygidae</taxon>
        <taxon>Apteryx</taxon>
    </lineage>
</organism>
<dbReference type="InterPro" id="IPR008197">
    <property type="entry name" value="WAP_dom"/>
</dbReference>
<dbReference type="GO" id="GO:0030414">
    <property type="term" value="F:peptidase inhibitor activity"/>
    <property type="evidence" value="ECO:0007669"/>
    <property type="project" value="InterPro"/>
</dbReference>
<feature type="domain" description="WAP" evidence="1">
    <location>
        <begin position="3"/>
        <end position="52"/>
    </location>
</feature>
<dbReference type="Pfam" id="PF00095">
    <property type="entry name" value="WAP"/>
    <property type="match status" value="1"/>
</dbReference>
<dbReference type="SUPFAM" id="SSF57256">
    <property type="entry name" value="Elafin-like"/>
    <property type="match status" value="1"/>
</dbReference>
<dbReference type="GO" id="GO:0005576">
    <property type="term" value="C:extracellular region"/>
    <property type="evidence" value="ECO:0007669"/>
    <property type="project" value="InterPro"/>
</dbReference>
<reference evidence="2" key="2">
    <citation type="submission" date="2025-09" db="UniProtKB">
        <authorList>
            <consortium name="Ensembl"/>
        </authorList>
    </citation>
    <scope>IDENTIFICATION</scope>
</reference>
<evidence type="ECO:0000313" key="3">
    <source>
        <dbReference type="Proteomes" id="UP000694424"/>
    </source>
</evidence>
<name>A0A8B9P4K7_APTOW</name>
<evidence type="ECO:0000313" key="2">
    <source>
        <dbReference type="Ensembl" id="ENSAOWP00000006746.1"/>
    </source>
</evidence>
<dbReference type="InterPro" id="IPR036645">
    <property type="entry name" value="Elafin-like_sf"/>
</dbReference>
<reference evidence="2" key="1">
    <citation type="submission" date="2025-08" db="UniProtKB">
        <authorList>
            <consortium name="Ensembl"/>
        </authorList>
    </citation>
    <scope>IDENTIFICATION</scope>
</reference>
<keyword evidence="3" id="KW-1185">Reference proteome</keyword>
<evidence type="ECO:0000259" key="1">
    <source>
        <dbReference type="PROSITE" id="PS51390"/>
    </source>
</evidence>
<dbReference type="Ensembl" id="ENSAOWT00000007637.1">
    <property type="protein sequence ID" value="ENSAOWP00000006746.1"/>
    <property type="gene ID" value="ENSAOWG00000004640.1"/>
</dbReference>